<dbReference type="InterPro" id="IPR000086">
    <property type="entry name" value="NUDIX_hydrolase_dom"/>
</dbReference>
<keyword evidence="2 6" id="KW-0479">Metal-binding</keyword>
<evidence type="ECO:0000256" key="4">
    <source>
        <dbReference type="ARBA" id="ARBA00022771"/>
    </source>
</evidence>
<feature type="domain" description="Nudix hydrolase" evidence="8">
    <location>
        <begin position="33"/>
        <end position="202"/>
    </location>
</feature>
<name>A0A1X7U5E4_AMPQE</name>
<accession>A0A1X7U5E4</accession>
<dbReference type="PANTHER" id="PTHR19857">
    <property type="entry name" value="MITOCHONDRIAL DIVISION PROTEIN 1-RELATED"/>
    <property type="match status" value="1"/>
</dbReference>
<dbReference type="OrthoDB" id="410307at2759"/>
<evidence type="ECO:0000259" key="7">
    <source>
        <dbReference type="PROSITE" id="PS50103"/>
    </source>
</evidence>
<dbReference type="InterPro" id="IPR036322">
    <property type="entry name" value="WD40_repeat_dom_sf"/>
</dbReference>
<dbReference type="InterPro" id="IPR015943">
    <property type="entry name" value="WD40/YVTN_repeat-like_dom_sf"/>
</dbReference>
<dbReference type="Proteomes" id="UP000007879">
    <property type="component" value="Unassembled WGS sequence"/>
</dbReference>
<dbReference type="SUPFAM" id="SSF55811">
    <property type="entry name" value="Nudix"/>
    <property type="match status" value="1"/>
</dbReference>
<dbReference type="SUPFAM" id="SSF50978">
    <property type="entry name" value="WD40 repeat-like"/>
    <property type="match status" value="1"/>
</dbReference>
<evidence type="ECO:0000313" key="9">
    <source>
        <dbReference type="EnsemblMetazoa" id="Aqu2.1.22878_001"/>
    </source>
</evidence>
<dbReference type="Gene3D" id="4.10.1000.10">
    <property type="entry name" value="Zinc finger, CCCH-type"/>
    <property type="match status" value="1"/>
</dbReference>
<dbReference type="GO" id="GO:0008270">
    <property type="term" value="F:zinc ion binding"/>
    <property type="evidence" value="ECO:0007669"/>
    <property type="project" value="UniProtKB-KW"/>
</dbReference>
<dbReference type="InParanoid" id="A0A1X7U5E4"/>
<gene>
    <name evidence="9" type="primary">109584671</name>
</gene>
<dbReference type="Gene3D" id="2.130.10.10">
    <property type="entry name" value="YVTN repeat-like/Quinoprotein amine dehydrogenase"/>
    <property type="match status" value="1"/>
</dbReference>
<keyword evidence="4 6" id="KW-0863">Zinc-finger</keyword>
<protein>
    <recommendedName>
        <fullName evidence="11">C3H1-type domain-containing protein</fullName>
    </recommendedName>
</protein>
<dbReference type="SUPFAM" id="SSF90229">
    <property type="entry name" value="CCCH zinc finger"/>
    <property type="match status" value="1"/>
</dbReference>
<dbReference type="Pfam" id="PF00642">
    <property type="entry name" value="zf-CCCH"/>
    <property type="match status" value="1"/>
</dbReference>
<proteinExistence type="predicted"/>
<evidence type="ECO:0000256" key="6">
    <source>
        <dbReference type="PROSITE-ProRule" id="PRU00723"/>
    </source>
</evidence>
<dbReference type="PROSITE" id="PS51462">
    <property type="entry name" value="NUDIX"/>
    <property type="match status" value="1"/>
</dbReference>
<dbReference type="Gene3D" id="3.90.79.10">
    <property type="entry name" value="Nucleoside Triphosphate Pyrophosphohydrolase"/>
    <property type="match status" value="1"/>
</dbReference>
<keyword evidence="5 6" id="KW-0862">Zinc</keyword>
<evidence type="ECO:0000256" key="1">
    <source>
        <dbReference type="ARBA" id="ARBA00022574"/>
    </source>
</evidence>
<dbReference type="KEGG" id="aqu:109584671"/>
<sequence>MQSAWTTVPVSSYFTPPHPSQLASQMSGNLPATSRPRVGLGVICMCIPQRYAGVQVLLLKRGPKFVSPLKWSFPGGRLDDEGDGSDEDGERGTMRELMKECGGGSPNGLPPLIHIECYKSGRTLYHVYVLDAEGQTTWFQWQPSKNFDHTGEIDLSARELTLQGKSFPSYNGFCWVDLQALIEECLAININDPDAISSNQLQHGLIRWVRTNGENILKTLLARSPNLAYRRLLYPLSSPVRGAVGGVSSGNRLQLPRWIGDMPRPPLLSAYYPPPAMIPTQATGTNEYSLDMLPPGGGASNDNGAQPSTNDETGVTNATGSYEQMTGNALLPPPTLPLPIIDQTLVPTTHTYENGSTRKPHPRRYEICRYYLTGGVCPFGDKCWFLHPDSKDLTTGLATPPMSPLQHVWHPAALIDQSAMASTGPVASTGPISPTAWRFSGRYLPMSLRPTFPPPHPPPHGNTSNTVAAASLFRTPYPVFPNRFFPPPPPPPLSGYPQAHLVGGQISHSISDPVLRFKLLSELSLADDNIESSRLAVRADHFYLSLDQGLRDYRILFGGGRSYNDSTCLMVEQSFTHKVTCLHSSKSQSLLVLVGLENGAIYCWDPRKNGSNSTTSSLTIVHEPNTAESPVTALVHFNTTIEGAQVVASGHSNGSVSWYIAQPPMKMYTLLSSITYHAPHKVTSLQIFGGCLLSGSINGTVCLWNMRSQEPALSDTFQAHTKELLDIYVLLDASSFLTVGLNSAVTDPTMGDLAEATPATTAPPTSAESLVANLAKVSLSSSPSHYSASIWEYDKSVTNSKTVDNLGEILVSAFHQQPLFGNQFLAVGYKEGAIKIFNVPNFTVASEIHFPDISPTGYCCHVAINLSRDKENTHHFNMRNPFRDLILSTVWSDGRIMICQIEPNYRSNNNNNNNNFS</sequence>
<dbReference type="EnsemblMetazoa" id="XM_020000487.1">
    <property type="protein sequence ID" value="XP_019856046.1"/>
    <property type="gene ID" value="LOC109584671"/>
</dbReference>
<evidence type="ECO:0000256" key="3">
    <source>
        <dbReference type="ARBA" id="ARBA00022737"/>
    </source>
</evidence>
<dbReference type="PANTHER" id="PTHR19857:SF8">
    <property type="entry name" value="ANGIO-ASSOCIATED MIGRATORY CELL PROTEIN"/>
    <property type="match status" value="1"/>
</dbReference>
<organism evidence="9">
    <name type="scientific">Amphimedon queenslandica</name>
    <name type="common">Sponge</name>
    <dbReference type="NCBI Taxonomy" id="400682"/>
    <lineage>
        <taxon>Eukaryota</taxon>
        <taxon>Metazoa</taxon>
        <taxon>Porifera</taxon>
        <taxon>Demospongiae</taxon>
        <taxon>Heteroscleromorpha</taxon>
        <taxon>Haplosclerida</taxon>
        <taxon>Niphatidae</taxon>
        <taxon>Amphimedon</taxon>
    </lineage>
</organism>
<reference evidence="10" key="1">
    <citation type="journal article" date="2010" name="Nature">
        <title>The Amphimedon queenslandica genome and the evolution of animal complexity.</title>
        <authorList>
            <person name="Srivastava M."/>
            <person name="Simakov O."/>
            <person name="Chapman J."/>
            <person name="Fahey B."/>
            <person name="Gauthier M.E."/>
            <person name="Mitros T."/>
            <person name="Richards G.S."/>
            <person name="Conaco C."/>
            <person name="Dacre M."/>
            <person name="Hellsten U."/>
            <person name="Larroux C."/>
            <person name="Putnam N.H."/>
            <person name="Stanke M."/>
            <person name="Adamska M."/>
            <person name="Darling A."/>
            <person name="Degnan S.M."/>
            <person name="Oakley T.H."/>
            <person name="Plachetzki D.C."/>
            <person name="Zhai Y."/>
            <person name="Adamski M."/>
            <person name="Calcino A."/>
            <person name="Cummins S.F."/>
            <person name="Goodstein D.M."/>
            <person name="Harris C."/>
            <person name="Jackson D.J."/>
            <person name="Leys S.P."/>
            <person name="Shu S."/>
            <person name="Woodcroft B.J."/>
            <person name="Vervoort M."/>
            <person name="Kosik K.S."/>
            <person name="Manning G."/>
            <person name="Degnan B.M."/>
            <person name="Rokhsar D.S."/>
        </authorList>
    </citation>
    <scope>NUCLEOTIDE SEQUENCE [LARGE SCALE GENOMIC DNA]</scope>
</reference>
<dbReference type="AlphaFoldDB" id="A0A1X7U5E4"/>
<dbReference type="InterPro" id="IPR051179">
    <property type="entry name" value="WD_repeat_multifunction"/>
</dbReference>
<dbReference type="InterPro" id="IPR015797">
    <property type="entry name" value="NUDIX_hydrolase-like_dom_sf"/>
</dbReference>
<keyword evidence="1" id="KW-0853">WD repeat</keyword>
<reference evidence="9" key="2">
    <citation type="submission" date="2017-05" db="UniProtKB">
        <authorList>
            <consortium name="EnsemblMetazoa"/>
        </authorList>
    </citation>
    <scope>IDENTIFICATION</scope>
</reference>
<dbReference type="EnsemblMetazoa" id="Aqu2.1.22878_001">
    <property type="protein sequence ID" value="Aqu2.1.22878_001"/>
    <property type="gene ID" value="Aqu2.1.22878"/>
</dbReference>
<evidence type="ECO:0000256" key="2">
    <source>
        <dbReference type="ARBA" id="ARBA00022723"/>
    </source>
</evidence>
<dbReference type="PROSITE" id="PS50103">
    <property type="entry name" value="ZF_C3H1"/>
    <property type="match status" value="1"/>
</dbReference>
<dbReference type="InterPro" id="IPR000571">
    <property type="entry name" value="Znf_CCCH"/>
</dbReference>
<feature type="domain" description="C3H1-type" evidence="7">
    <location>
        <begin position="362"/>
        <end position="390"/>
    </location>
</feature>
<evidence type="ECO:0000259" key="8">
    <source>
        <dbReference type="PROSITE" id="PS51462"/>
    </source>
</evidence>
<dbReference type="InterPro" id="IPR001680">
    <property type="entry name" value="WD40_rpt"/>
</dbReference>
<keyword evidence="3" id="KW-0677">Repeat</keyword>
<evidence type="ECO:0008006" key="11">
    <source>
        <dbReference type="Google" id="ProtNLM"/>
    </source>
</evidence>
<dbReference type="InterPro" id="IPR036855">
    <property type="entry name" value="Znf_CCCH_sf"/>
</dbReference>
<dbReference type="SMART" id="SM00320">
    <property type="entry name" value="WD40"/>
    <property type="match status" value="2"/>
</dbReference>
<keyword evidence="10" id="KW-1185">Reference proteome</keyword>
<feature type="zinc finger region" description="C3H1-type" evidence="6">
    <location>
        <begin position="362"/>
        <end position="390"/>
    </location>
</feature>
<evidence type="ECO:0000256" key="5">
    <source>
        <dbReference type="ARBA" id="ARBA00022833"/>
    </source>
</evidence>
<evidence type="ECO:0000313" key="10">
    <source>
        <dbReference type="Proteomes" id="UP000007879"/>
    </source>
</evidence>
<dbReference type="SMART" id="SM00356">
    <property type="entry name" value="ZnF_C3H1"/>
    <property type="match status" value="1"/>
</dbReference>